<dbReference type="InterPro" id="IPR011050">
    <property type="entry name" value="Pectin_lyase_fold/virulence"/>
</dbReference>
<keyword evidence="2" id="KW-1185">Reference proteome</keyword>
<proteinExistence type="predicted"/>
<dbReference type="SUPFAM" id="SSF51126">
    <property type="entry name" value="Pectin lyase-like"/>
    <property type="match status" value="2"/>
</dbReference>
<dbReference type="EMBL" id="JARBJD010000100">
    <property type="protein sequence ID" value="KAK2952655.1"/>
    <property type="molecule type" value="Genomic_DNA"/>
</dbReference>
<name>A0ABQ9XME0_9EUKA</name>
<dbReference type="Proteomes" id="UP001281761">
    <property type="component" value="Unassembled WGS sequence"/>
</dbReference>
<organism evidence="1 2">
    <name type="scientific">Blattamonas nauphoetae</name>
    <dbReference type="NCBI Taxonomy" id="2049346"/>
    <lineage>
        <taxon>Eukaryota</taxon>
        <taxon>Metamonada</taxon>
        <taxon>Preaxostyla</taxon>
        <taxon>Oxymonadida</taxon>
        <taxon>Blattamonas</taxon>
    </lineage>
</organism>
<protein>
    <submittedName>
        <fullName evidence="1">Uncharacterized protein</fullName>
    </submittedName>
</protein>
<sequence>MHLETNGPPVLFDVWNSTFCVDKVKLVSDTRPSALALIRCSSFVISHSEIVSCSEISPFMVGYSGLGSSTSISIISCHHTSSSGLSSLLPLVTGPTRSFSSKRENRNEEAREDTFGAGCVSISGNSLSIVSTHFVVGTGPLFDFGRLAEASVDLGVKYVVSLSSSQMVNTTSTRSSSIFVGRRMSLTQRLVGSLVTHSTNHFSGTSGIDLSWEADTLVSNCSFSHIVTNTAPAPVTEPPTPSDATGLHYHEYDNRHVSHTGQIFTHKPVWVISCIFNGLSSTAHGGGVQVQNNKGSVVVKHSTFTNCRTTQNGGALSVMFNIESSDAGKHDLTIFGCQFSKNTAGGLGGHILAQCYKSTTIARCTFSDSRSTTSTPLTQNTAMNILFQGPSRIDNCTVSNNEGRASGGMSVWMIVADGNVDLTDVLFMNNICTYATESARITDFSIWDDTGTFTAYDCFSTSTLPRSGVLKTEPIPHTVTSVLPDLVGPTISKLVVEKQVSSAGTGFVVAVTMEGMFTGTTRKYDVTVKSSTGTTIVAKGVSFGRTSGTMTIPMSTSSATSLVPSTSYTITEVKTSSSESTSNTFEVGEETEPDWTWWHHTSSSRAGNLIGMPFETPSGPVLTSVSAKLNPSNLNEVILTLTAARVATGPLTLIVCDASDPTETPITVGTVSFATTPLSEVETTVIVSVHPSGLLAYGTTYNVKSIQSPVQVLTFGSVSFTMSAAPARLTGATASLDGLNKTFVTVSMEGEQLPAGKEFSIVVKEMEGDGVKADTTPITLSGTIGGSNGLVTSCSVSVEIYKNTGTVEYGKDYQIVSLTADGKAGVADPTAHFSVPDSPCRIEGTGTPTLNGAQTEVSVVVTGVSFSSSITAATVQRGSAEISSISLTVDSDTQMTVVFNAGLSETVSVLEYEGEYEIWAITSTSESFINVGVKFTVPMPPIITSASTELDTSRNTHFRVLVAGKDLISGSAWKMKLTGRNEEIPVTMTGTDKGESEWVKAGGPNEIEFDKAYTIASLTKSSNASEHIVCNDMLFTTPAGPTLTNIAAELNPSNLNSAILTITAERIAEGDLTLTVFDAADSTQTSIALGAVSFATSTTPISSTISVVIRPSGKLAYGKTYKVKTLSSPSLIVSHASPSVQIPSLIKTVSCSLDLSDTNRINLFISAIGLPPSSSLTLTVVEVDGDNSPQGTPFTIDGVTSLEEGEVTHNLALAASPSTLQQGKRYEVTQSEIPNHKSALDGNLVFTVPNIPVLTAVPFSFASSANNSFFLVLEGTDLPVGETFLVTLNSFPNPIEVTFETTTTGSSVKLPIGESHDLQYSTTYTLVSVIHKGLPLASIPCTGLSFTTGPRPSFMFLFVSSSGSDENEGTENAPLRTLHKALVRTETESIENDEMIAVSDSCSIGELTEFGLLKEGTTVAVEGGEGRRIICSISEMEKRDGKRMGQQKAMISLKRNTLSFSELTFEVRNADSWIGSVFLVGEDGVLSLESSEVRSSVPIAHTFVWVKKTGLFEGKELAITSISFGGKGSVMAVNEEGRLRLADCSFEGLSFVSGGVVVGKTEADIRIEESVFSKCSGREFGSVIRLSTGGDLSMLSSRFLNCSTEVRFSEKSSGVMGGGSVVIEIDTNKNSRSQSSSQIDLSDCVFSGCRLRSTEGSGWSVGGVDSRLWEEVEHASFSDECSCATARVLDCRRWSDSAGEFVFGRRDRCLWTAEDLSCLAVRSDPSNSLLTSSRPPSPLCDTICPLARTMTTNPLVLITPNTLFSCESVDPPTHPVGGMIVRIFCSLLSKRTHETFFITICSLRVSIFDESHT</sequence>
<evidence type="ECO:0000313" key="1">
    <source>
        <dbReference type="EMBL" id="KAK2952655.1"/>
    </source>
</evidence>
<reference evidence="1 2" key="1">
    <citation type="journal article" date="2022" name="bioRxiv">
        <title>Genomics of Preaxostyla Flagellates Illuminates Evolutionary Transitions and the Path Towards Mitochondrial Loss.</title>
        <authorList>
            <person name="Novak L.V.F."/>
            <person name="Treitli S.C."/>
            <person name="Pyrih J."/>
            <person name="Halakuc P."/>
            <person name="Pipaliya S.V."/>
            <person name="Vacek V."/>
            <person name="Brzon O."/>
            <person name="Soukal P."/>
            <person name="Eme L."/>
            <person name="Dacks J.B."/>
            <person name="Karnkowska A."/>
            <person name="Elias M."/>
            <person name="Hampl V."/>
        </authorList>
    </citation>
    <scope>NUCLEOTIDE SEQUENCE [LARGE SCALE GENOMIC DNA]</scope>
    <source>
        <strain evidence="1">NAU3</strain>
        <tissue evidence="1">Gut</tissue>
    </source>
</reference>
<comment type="caution">
    <text evidence="1">The sequence shown here is derived from an EMBL/GenBank/DDBJ whole genome shotgun (WGS) entry which is preliminary data.</text>
</comment>
<accession>A0ABQ9XME0</accession>
<evidence type="ECO:0000313" key="2">
    <source>
        <dbReference type="Proteomes" id="UP001281761"/>
    </source>
</evidence>
<gene>
    <name evidence="1" type="ORF">BLNAU_12304</name>
</gene>